<sequence length="232" mass="26126">MKKIYSIFLLVTVLVSCSNGQPQFTLSAKSFAEKIQETPNRVIIDVRTPGEFSSGHLENALNYDWNGSEFDQQIASLDKSKPVFVYCLSGGRSSAAADKMRSAGFKEVYELKGGIMQWRSENLPETTNNQESSPGMSEQAFQALLNSDKLILIDFYADWCVPCKKMEPYLNEISTELKNSVTVIRINVEENQELCKTLGTSAIPVLQVYKDKKMTWTTTGLVEKEEVMKHLK</sequence>
<dbReference type="Pfam" id="PF00085">
    <property type="entry name" value="Thioredoxin"/>
    <property type="match status" value="1"/>
</dbReference>
<dbReference type="InterPro" id="IPR017937">
    <property type="entry name" value="Thioredoxin_CS"/>
</dbReference>
<protein>
    <submittedName>
        <fullName evidence="5">Thioredoxin</fullName>
    </submittedName>
</protein>
<comment type="caution">
    <text evidence="5">The sequence shown here is derived from an EMBL/GenBank/DDBJ whole genome shotgun (WGS) entry which is preliminary data.</text>
</comment>
<dbReference type="InterPro" id="IPR001763">
    <property type="entry name" value="Rhodanese-like_dom"/>
</dbReference>
<dbReference type="CDD" id="cd02947">
    <property type="entry name" value="TRX_family"/>
    <property type="match status" value="1"/>
</dbReference>
<dbReference type="AlphaFoldDB" id="A0A556MQZ9"/>
<organism evidence="5 6">
    <name type="scientific">Fluviicola chungangensis</name>
    <dbReference type="NCBI Taxonomy" id="2597671"/>
    <lineage>
        <taxon>Bacteria</taxon>
        <taxon>Pseudomonadati</taxon>
        <taxon>Bacteroidota</taxon>
        <taxon>Flavobacteriia</taxon>
        <taxon>Flavobacteriales</taxon>
        <taxon>Crocinitomicaceae</taxon>
        <taxon>Fluviicola</taxon>
    </lineage>
</organism>
<feature type="domain" description="Thioredoxin" evidence="4">
    <location>
        <begin position="117"/>
        <end position="232"/>
    </location>
</feature>
<evidence type="ECO:0000313" key="6">
    <source>
        <dbReference type="Proteomes" id="UP000316008"/>
    </source>
</evidence>
<dbReference type="PROSITE" id="PS50206">
    <property type="entry name" value="RHODANESE_3"/>
    <property type="match status" value="1"/>
</dbReference>
<evidence type="ECO:0000259" key="4">
    <source>
        <dbReference type="PROSITE" id="PS51352"/>
    </source>
</evidence>
<feature type="chain" id="PRO_5021759568" evidence="2">
    <location>
        <begin position="21"/>
        <end position="232"/>
    </location>
</feature>
<keyword evidence="2" id="KW-0732">Signal</keyword>
<dbReference type="InterPro" id="IPR013766">
    <property type="entry name" value="Thioredoxin_domain"/>
</dbReference>
<name>A0A556MQZ9_9FLAO</name>
<dbReference type="PANTHER" id="PTHR45431:SF3">
    <property type="entry name" value="RHODANESE-LIKE DOMAIN-CONTAINING PROTEIN 15, CHLOROPLASTIC"/>
    <property type="match status" value="1"/>
</dbReference>
<dbReference type="Pfam" id="PF00581">
    <property type="entry name" value="Rhodanese"/>
    <property type="match status" value="1"/>
</dbReference>
<keyword evidence="1" id="KW-0676">Redox-active center</keyword>
<gene>
    <name evidence="5" type="ORF">FO442_11285</name>
</gene>
<dbReference type="EMBL" id="VLPL01000005">
    <property type="protein sequence ID" value="TSJ42343.1"/>
    <property type="molecule type" value="Genomic_DNA"/>
</dbReference>
<dbReference type="Gene3D" id="3.40.30.10">
    <property type="entry name" value="Glutaredoxin"/>
    <property type="match status" value="1"/>
</dbReference>
<evidence type="ECO:0000259" key="3">
    <source>
        <dbReference type="PROSITE" id="PS50206"/>
    </source>
</evidence>
<dbReference type="PROSITE" id="PS00194">
    <property type="entry name" value="THIOREDOXIN_1"/>
    <property type="match status" value="1"/>
</dbReference>
<evidence type="ECO:0000313" key="5">
    <source>
        <dbReference type="EMBL" id="TSJ42343.1"/>
    </source>
</evidence>
<feature type="signal peptide" evidence="2">
    <location>
        <begin position="1"/>
        <end position="20"/>
    </location>
</feature>
<evidence type="ECO:0000256" key="1">
    <source>
        <dbReference type="ARBA" id="ARBA00023284"/>
    </source>
</evidence>
<keyword evidence="6" id="KW-1185">Reference proteome</keyword>
<dbReference type="OrthoDB" id="9808735at2"/>
<dbReference type="InterPro" id="IPR036249">
    <property type="entry name" value="Thioredoxin-like_sf"/>
</dbReference>
<dbReference type="CDD" id="cd00158">
    <property type="entry name" value="RHOD"/>
    <property type="match status" value="1"/>
</dbReference>
<dbReference type="PANTHER" id="PTHR45431">
    <property type="entry name" value="RHODANESE-LIKE DOMAIN-CONTAINING PROTEIN 15, CHLOROPLASTIC"/>
    <property type="match status" value="1"/>
</dbReference>
<dbReference type="PROSITE" id="PS51257">
    <property type="entry name" value="PROKAR_LIPOPROTEIN"/>
    <property type="match status" value="1"/>
</dbReference>
<dbReference type="SUPFAM" id="SSF52833">
    <property type="entry name" value="Thioredoxin-like"/>
    <property type="match status" value="1"/>
</dbReference>
<dbReference type="Gene3D" id="3.40.250.10">
    <property type="entry name" value="Rhodanese-like domain"/>
    <property type="match status" value="1"/>
</dbReference>
<dbReference type="InterPro" id="IPR036873">
    <property type="entry name" value="Rhodanese-like_dom_sf"/>
</dbReference>
<dbReference type="SUPFAM" id="SSF52821">
    <property type="entry name" value="Rhodanese/Cell cycle control phosphatase"/>
    <property type="match status" value="1"/>
</dbReference>
<dbReference type="RefSeq" id="WP_144333298.1">
    <property type="nucleotide sequence ID" value="NZ_VLPL01000005.1"/>
</dbReference>
<dbReference type="InterPro" id="IPR052367">
    <property type="entry name" value="Thiosulfate_ST/Rhodanese-like"/>
</dbReference>
<reference evidence="5 6" key="1">
    <citation type="submission" date="2019-07" db="EMBL/GenBank/DDBJ databases">
        <authorList>
            <person name="Huq M.A."/>
        </authorList>
    </citation>
    <scope>NUCLEOTIDE SEQUENCE [LARGE SCALE GENOMIC DNA]</scope>
    <source>
        <strain evidence="5 6">MAH-3</strain>
    </source>
</reference>
<dbReference type="PROSITE" id="PS51352">
    <property type="entry name" value="THIOREDOXIN_2"/>
    <property type="match status" value="1"/>
</dbReference>
<dbReference type="Proteomes" id="UP000316008">
    <property type="component" value="Unassembled WGS sequence"/>
</dbReference>
<accession>A0A556MQZ9</accession>
<evidence type="ECO:0000256" key="2">
    <source>
        <dbReference type="SAM" id="SignalP"/>
    </source>
</evidence>
<proteinExistence type="predicted"/>
<feature type="domain" description="Rhodanese" evidence="3">
    <location>
        <begin position="37"/>
        <end position="127"/>
    </location>
</feature>
<dbReference type="SMART" id="SM00450">
    <property type="entry name" value="RHOD"/>
    <property type="match status" value="1"/>
</dbReference>